<reference evidence="3" key="1">
    <citation type="submission" date="2022-11" db="UniProtKB">
        <authorList>
            <consortium name="WormBaseParasite"/>
        </authorList>
    </citation>
    <scope>IDENTIFICATION</scope>
</reference>
<protein>
    <submittedName>
        <fullName evidence="3">Uncharacterized protein</fullName>
    </submittedName>
</protein>
<feature type="region of interest" description="Disordered" evidence="1">
    <location>
        <begin position="66"/>
        <end position="89"/>
    </location>
</feature>
<feature type="compositionally biased region" description="Polar residues" evidence="1">
    <location>
        <begin position="71"/>
        <end position="89"/>
    </location>
</feature>
<evidence type="ECO:0000256" key="1">
    <source>
        <dbReference type="SAM" id="MobiDB-lite"/>
    </source>
</evidence>
<evidence type="ECO:0000313" key="3">
    <source>
        <dbReference type="WBParaSite" id="ACRNAN_scaffold26161.g27831.t1"/>
    </source>
</evidence>
<evidence type="ECO:0000313" key="2">
    <source>
        <dbReference type="Proteomes" id="UP000887540"/>
    </source>
</evidence>
<accession>A0A914DIJ1</accession>
<dbReference type="WBParaSite" id="ACRNAN_scaffold26161.g27831.t1">
    <property type="protein sequence ID" value="ACRNAN_scaffold26161.g27831.t1"/>
    <property type="gene ID" value="ACRNAN_scaffold26161.g27831"/>
</dbReference>
<keyword evidence="2" id="KW-1185">Reference proteome</keyword>
<name>A0A914DIJ1_9BILA</name>
<proteinExistence type="predicted"/>
<sequence>MERRANQGYKYARKVIDMPDDTILYITGRQKKRPTQSRIHPGNPTNEIGCALLRIFEHYQKNLEQSIERNLPNQQPNKFQESYENSQHL</sequence>
<dbReference type="Proteomes" id="UP000887540">
    <property type="component" value="Unplaced"/>
</dbReference>
<dbReference type="AlphaFoldDB" id="A0A914DIJ1"/>
<organism evidence="2 3">
    <name type="scientific">Acrobeloides nanus</name>
    <dbReference type="NCBI Taxonomy" id="290746"/>
    <lineage>
        <taxon>Eukaryota</taxon>
        <taxon>Metazoa</taxon>
        <taxon>Ecdysozoa</taxon>
        <taxon>Nematoda</taxon>
        <taxon>Chromadorea</taxon>
        <taxon>Rhabditida</taxon>
        <taxon>Tylenchina</taxon>
        <taxon>Cephalobomorpha</taxon>
        <taxon>Cephaloboidea</taxon>
        <taxon>Cephalobidae</taxon>
        <taxon>Acrobeloides</taxon>
    </lineage>
</organism>